<dbReference type="InterPro" id="IPR041542">
    <property type="entry name" value="GH43_C2"/>
</dbReference>
<dbReference type="CDD" id="cd09001">
    <property type="entry name" value="GH43_FsAxh1-like"/>
    <property type="match status" value="1"/>
</dbReference>
<comment type="similarity">
    <text evidence="1">Belongs to the glycosyl hydrolase 43 family.</text>
</comment>
<dbReference type="PATRIC" id="fig|46506.5.peg.697"/>
<accession>A0A120A3Q7</accession>
<evidence type="ECO:0000256" key="4">
    <source>
        <dbReference type="PIRSR" id="PIRSR606710-1"/>
    </source>
</evidence>
<dbReference type="Pfam" id="PF03422">
    <property type="entry name" value="CBM_6"/>
    <property type="match status" value="1"/>
</dbReference>
<dbReference type="PANTHER" id="PTHR42812">
    <property type="entry name" value="BETA-XYLOSIDASE"/>
    <property type="match status" value="1"/>
</dbReference>
<dbReference type="Gene3D" id="2.60.120.260">
    <property type="entry name" value="Galactose-binding domain-like"/>
    <property type="match status" value="1"/>
</dbReference>
<organism evidence="8 9">
    <name type="scientific">Bacteroides stercoris</name>
    <dbReference type="NCBI Taxonomy" id="46506"/>
    <lineage>
        <taxon>Bacteria</taxon>
        <taxon>Pseudomonadati</taxon>
        <taxon>Bacteroidota</taxon>
        <taxon>Bacteroidia</taxon>
        <taxon>Bacteroidales</taxon>
        <taxon>Bacteroidaceae</taxon>
        <taxon>Bacteroides</taxon>
    </lineage>
</organism>
<dbReference type="PROSITE" id="PS51257">
    <property type="entry name" value="PROKAR_LIPOPROTEIN"/>
    <property type="match status" value="1"/>
</dbReference>
<dbReference type="SUPFAM" id="SSF49899">
    <property type="entry name" value="Concanavalin A-like lectins/glucanases"/>
    <property type="match status" value="1"/>
</dbReference>
<dbReference type="CDD" id="cd04084">
    <property type="entry name" value="CBM6_xylanase-like"/>
    <property type="match status" value="1"/>
</dbReference>
<comment type="caution">
    <text evidence="8">The sequence shown here is derived from an EMBL/GenBank/DDBJ whole genome shotgun (WGS) entry which is preliminary data.</text>
</comment>
<feature type="site" description="Important for catalytic activity, responsible for pKa modulation of the active site Glu and correct orientation of both the proton donor and substrate" evidence="5">
    <location>
        <position position="162"/>
    </location>
</feature>
<feature type="domain" description="Beta-xylosidase C-terminal Concanavalin A-like" evidence="7">
    <location>
        <begin position="341"/>
        <end position="529"/>
    </location>
</feature>
<dbReference type="Gene3D" id="2.60.120.200">
    <property type="match status" value="1"/>
</dbReference>
<evidence type="ECO:0000256" key="1">
    <source>
        <dbReference type="ARBA" id="ARBA00009865"/>
    </source>
</evidence>
<evidence type="ECO:0000313" key="8">
    <source>
        <dbReference type="EMBL" id="KWR57194.1"/>
    </source>
</evidence>
<evidence type="ECO:0000259" key="7">
    <source>
        <dbReference type="Pfam" id="PF17851"/>
    </source>
</evidence>
<protein>
    <submittedName>
        <fullName evidence="8">Beta-xylosidase</fullName>
        <ecNumber evidence="8">3.2.1.37</ecNumber>
    </submittedName>
</protein>
<dbReference type="Proteomes" id="UP000056419">
    <property type="component" value="Unassembled WGS sequence"/>
</dbReference>
<feature type="domain" description="CBM6" evidence="6">
    <location>
        <begin position="549"/>
        <end position="663"/>
    </location>
</feature>
<evidence type="ECO:0000256" key="5">
    <source>
        <dbReference type="PIRSR" id="PIRSR606710-2"/>
    </source>
</evidence>
<evidence type="ECO:0000259" key="6">
    <source>
        <dbReference type="Pfam" id="PF03422"/>
    </source>
</evidence>
<dbReference type="EMBL" id="LRGC01000002">
    <property type="protein sequence ID" value="KWR57194.1"/>
    <property type="molecule type" value="Genomic_DNA"/>
</dbReference>
<feature type="active site" description="Proton acceptor" evidence="4">
    <location>
        <position position="53"/>
    </location>
</feature>
<evidence type="ECO:0000256" key="2">
    <source>
        <dbReference type="ARBA" id="ARBA00022801"/>
    </source>
</evidence>
<dbReference type="PANTHER" id="PTHR42812:SF12">
    <property type="entry name" value="BETA-XYLOSIDASE-RELATED"/>
    <property type="match status" value="1"/>
</dbReference>
<dbReference type="AlphaFoldDB" id="A0A120A3Q7"/>
<dbReference type="InterPro" id="IPR005084">
    <property type="entry name" value="CBM6"/>
</dbReference>
<evidence type="ECO:0000256" key="3">
    <source>
        <dbReference type="ARBA" id="ARBA00023295"/>
    </source>
</evidence>
<keyword evidence="2 8" id="KW-0378">Hydrolase</keyword>
<proteinExistence type="inferred from homology"/>
<dbReference type="SUPFAM" id="SSF75005">
    <property type="entry name" value="Arabinanase/levansucrase/invertase"/>
    <property type="match status" value="1"/>
</dbReference>
<name>A0A120A3Q7_BACSE</name>
<dbReference type="GO" id="GO:0005975">
    <property type="term" value="P:carbohydrate metabolic process"/>
    <property type="evidence" value="ECO:0007669"/>
    <property type="project" value="InterPro"/>
</dbReference>
<keyword evidence="9" id="KW-1185">Reference proteome</keyword>
<gene>
    <name evidence="8" type="primary">xynB_1</name>
    <name evidence="8" type="ORF">AA415_00651</name>
</gene>
<dbReference type="InterPro" id="IPR006710">
    <property type="entry name" value="Glyco_hydro_43"/>
</dbReference>
<dbReference type="InterPro" id="IPR013320">
    <property type="entry name" value="ConA-like_dom_sf"/>
</dbReference>
<dbReference type="GO" id="GO:0030246">
    <property type="term" value="F:carbohydrate binding"/>
    <property type="evidence" value="ECO:0007669"/>
    <property type="project" value="InterPro"/>
</dbReference>
<dbReference type="Pfam" id="PF17851">
    <property type="entry name" value="GH43_C2"/>
    <property type="match status" value="1"/>
</dbReference>
<reference evidence="8 9" key="1">
    <citation type="journal article" date="2016" name="BMC Genomics">
        <title>Type VI secretion systems of human gut Bacteroidales segregate into three genetic architectures, two of which are contained on mobile genetic elements.</title>
        <authorList>
            <person name="Coyne M.J."/>
            <person name="Roelofs K.G."/>
            <person name="Comstock L.E."/>
        </authorList>
    </citation>
    <scope>NUCLEOTIDE SEQUENCE [LARGE SCALE GENOMIC DNA]</scope>
    <source>
        <strain evidence="8 9">CL09T03C01</strain>
    </source>
</reference>
<dbReference type="InterPro" id="IPR023296">
    <property type="entry name" value="Glyco_hydro_beta-prop_sf"/>
</dbReference>
<dbReference type="SUPFAM" id="SSF49785">
    <property type="entry name" value="Galactose-binding domain-like"/>
    <property type="match status" value="1"/>
</dbReference>
<dbReference type="STRING" id="46506.AA415_00651"/>
<dbReference type="EC" id="3.2.1.37" evidence="8"/>
<dbReference type="InterPro" id="IPR051795">
    <property type="entry name" value="Glycosyl_Hydrlase_43"/>
</dbReference>
<dbReference type="Gene3D" id="2.115.10.20">
    <property type="entry name" value="Glycosyl hydrolase domain, family 43"/>
    <property type="match status" value="1"/>
</dbReference>
<dbReference type="InterPro" id="IPR008979">
    <property type="entry name" value="Galactose-bd-like_sf"/>
</dbReference>
<feature type="active site" description="Proton donor" evidence="4">
    <location>
        <position position="216"/>
    </location>
</feature>
<evidence type="ECO:0000313" key="9">
    <source>
        <dbReference type="Proteomes" id="UP000056419"/>
    </source>
</evidence>
<dbReference type="Pfam" id="PF04616">
    <property type="entry name" value="Glyco_hydro_43"/>
    <property type="match status" value="1"/>
</dbReference>
<dbReference type="GO" id="GO:0009044">
    <property type="term" value="F:xylan 1,4-beta-xylosidase activity"/>
    <property type="evidence" value="ECO:0007669"/>
    <property type="project" value="UniProtKB-EC"/>
</dbReference>
<sequence length="664" mass="76668">MYYLKQSLFLRCFVGGCVFLLLQACAVRKHVLLSSDNGDGTYTNPVINADYPDPDIIRVGKDYYMVSSSFVGMPGIPICHSTDLINWEIIGHAYDSITFRPQYRMENEKTAYSRLCWAPTIRYYEGTYYIGVNIADDGFIMFKSSKPEGPYTMHKFDKRLYDPGFFIDDDGKKYVTHGKGKIYLTRLKDDATGVLDPADRGKLIITAPEGYGHLFEGCHTYKRNGWYYVFNPALGYDGVQMISRSRNLYGPYETRVLIDDDINYADAGVHQGGYVETAEGESWAYTFQDRDYMGRCLMMYPMEWENDWPVVGPENRLGKGVVTYRKPAIKGKHKMKYPQHSDSFEDTELAHIWEFNHVPHKENWSLKDRPGYFRIYAGYARGFYWARNSLTQKVTGPYSTGTVLLETAGLWEGDFAGNGIMGRMMYQFGVRKKNGVLWLEMRQSYRDAGEEVVDSLELGDISKIYLRTETTKEGATRFHYSLDGRKYHRFGPEGVSNFWGFLGIRHALCCYNVVKGNPCGYADFDYFELESTHRGNHYDAFAGVDFSQYDDREGMKLVRPITKRPMQFVTEIENGNWLVFNNLTFKKRPNKVVLEVKAANRNAVLEIRRNSLQGELIASCPIRSTGNEWGKQAFEVRKLKKKEKLYFVFWNADKDLAIRSFMFE</sequence>
<keyword evidence="3 8" id="KW-0326">Glycosidase</keyword>